<dbReference type="SMART" id="SM00212">
    <property type="entry name" value="UBCc"/>
    <property type="match status" value="1"/>
</dbReference>
<organism evidence="2">
    <name type="scientific">Culicoides sonorensis</name>
    <name type="common">Biting midge</name>
    <dbReference type="NCBI Taxonomy" id="179676"/>
    <lineage>
        <taxon>Eukaryota</taxon>
        <taxon>Metazoa</taxon>
        <taxon>Ecdysozoa</taxon>
        <taxon>Arthropoda</taxon>
        <taxon>Hexapoda</taxon>
        <taxon>Insecta</taxon>
        <taxon>Pterygota</taxon>
        <taxon>Neoptera</taxon>
        <taxon>Endopterygota</taxon>
        <taxon>Diptera</taxon>
        <taxon>Nematocera</taxon>
        <taxon>Chironomoidea</taxon>
        <taxon>Ceratopogonidae</taxon>
        <taxon>Ceratopogoninae</taxon>
        <taxon>Culicoides</taxon>
        <taxon>Monoculicoides</taxon>
    </lineage>
</organism>
<reference evidence="2" key="1">
    <citation type="submission" date="2018-07" db="EMBL/GenBank/DDBJ databases">
        <authorList>
            <person name="Quirk P.G."/>
            <person name="Krulwich T.A."/>
        </authorList>
    </citation>
    <scope>NUCLEOTIDE SEQUENCE</scope>
</reference>
<gene>
    <name evidence="2" type="primary">CSON012388</name>
</gene>
<dbReference type="Pfam" id="PF00179">
    <property type="entry name" value="UQ_con"/>
    <property type="match status" value="1"/>
</dbReference>
<dbReference type="PROSITE" id="PS50127">
    <property type="entry name" value="UBC_2"/>
    <property type="match status" value="1"/>
</dbReference>
<evidence type="ECO:0000259" key="1">
    <source>
        <dbReference type="PROSITE" id="PS50127"/>
    </source>
</evidence>
<dbReference type="InterPro" id="IPR016135">
    <property type="entry name" value="UBQ-conjugating_enzyme/RWD"/>
</dbReference>
<dbReference type="AlphaFoldDB" id="A0A336M5C7"/>
<dbReference type="OMA" id="LEXSLLA"/>
<dbReference type="SUPFAM" id="SSF54495">
    <property type="entry name" value="UBC-like"/>
    <property type="match status" value="1"/>
</dbReference>
<dbReference type="InterPro" id="IPR050113">
    <property type="entry name" value="Ub_conjugating_enzyme"/>
</dbReference>
<name>A0A336M5C7_CULSO</name>
<protein>
    <submittedName>
        <fullName evidence="2">CSON012388 protein</fullName>
    </submittedName>
</protein>
<dbReference type="PANTHER" id="PTHR24067">
    <property type="entry name" value="UBIQUITIN-CONJUGATING ENZYME E2"/>
    <property type="match status" value="1"/>
</dbReference>
<accession>A0A336M5C7</accession>
<dbReference type="VEuPathDB" id="VectorBase:CSON012388"/>
<sequence>MTLDSMALAEKVQAKVHQEYKILAEFKMLQSESIPGLYLIPSAESSFAWFGVIFVRQGLYQDGIFRFLISIPQEFPNTSQPPTVIFQSQVYHPSICPFTGTMDISEAFPKYSSENHLWQIAKYIIYLFEYPDQGKTVNKEAFDAWTENNAEFMAKVKECVKLSIDKLYDPAPTEDKHYIKFDKYDNELHEPVLNEMKNYAEESL</sequence>
<dbReference type="InterPro" id="IPR000608">
    <property type="entry name" value="UBC"/>
</dbReference>
<dbReference type="EMBL" id="UFQT01000581">
    <property type="protein sequence ID" value="SSX25474.1"/>
    <property type="molecule type" value="Genomic_DNA"/>
</dbReference>
<feature type="domain" description="UBC core" evidence="1">
    <location>
        <begin position="17"/>
        <end position="165"/>
    </location>
</feature>
<dbReference type="Gene3D" id="3.10.110.10">
    <property type="entry name" value="Ubiquitin Conjugating Enzyme"/>
    <property type="match status" value="1"/>
</dbReference>
<evidence type="ECO:0000313" key="2">
    <source>
        <dbReference type="EMBL" id="SSX25474.1"/>
    </source>
</evidence>
<dbReference type="CDD" id="cd23814">
    <property type="entry name" value="UEV_AKTIP"/>
    <property type="match status" value="1"/>
</dbReference>
<proteinExistence type="predicted"/>